<keyword evidence="14" id="KW-1185">Reference proteome</keyword>
<dbReference type="Gene3D" id="2.60.40.1120">
    <property type="entry name" value="Carboxypeptidase-like, regulatory domain"/>
    <property type="match status" value="1"/>
</dbReference>
<keyword evidence="4 8" id="KW-0812">Transmembrane</keyword>
<dbReference type="Proteomes" id="UP001165430">
    <property type="component" value="Unassembled WGS sequence"/>
</dbReference>
<dbReference type="InterPro" id="IPR012910">
    <property type="entry name" value="Plug_dom"/>
</dbReference>
<feature type="domain" description="TonB-dependent receptor plug" evidence="12">
    <location>
        <begin position="135"/>
        <end position="241"/>
    </location>
</feature>
<dbReference type="InterPro" id="IPR023996">
    <property type="entry name" value="TonB-dep_OMP_SusC/RagA"/>
</dbReference>
<dbReference type="InterPro" id="IPR037066">
    <property type="entry name" value="Plug_dom_sf"/>
</dbReference>
<proteinExistence type="inferred from homology"/>
<dbReference type="RefSeq" id="WP_241409821.1">
    <property type="nucleotide sequence ID" value="NZ_JAKZGO010000002.1"/>
</dbReference>
<dbReference type="PROSITE" id="PS52016">
    <property type="entry name" value="TONB_DEPENDENT_REC_3"/>
    <property type="match status" value="1"/>
</dbReference>
<dbReference type="SUPFAM" id="SSF56935">
    <property type="entry name" value="Porins"/>
    <property type="match status" value="1"/>
</dbReference>
<evidence type="ECO:0000256" key="5">
    <source>
        <dbReference type="ARBA" id="ARBA00023077"/>
    </source>
</evidence>
<keyword evidence="6 8" id="KW-0472">Membrane</keyword>
<keyword evidence="3 8" id="KW-1134">Transmembrane beta strand</keyword>
<dbReference type="InterPro" id="IPR036942">
    <property type="entry name" value="Beta-barrel_TonB_sf"/>
</dbReference>
<dbReference type="InterPro" id="IPR008969">
    <property type="entry name" value="CarboxyPept-like_regulatory"/>
</dbReference>
<keyword evidence="10" id="KW-1133">Transmembrane helix</keyword>
<feature type="transmembrane region" description="Helical" evidence="10">
    <location>
        <begin position="21"/>
        <end position="40"/>
    </location>
</feature>
<accession>A0ABS9V7B2</accession>
<evidence type="ECO:0000256" key="7">
    <source>
        <dbReference type="ARBA" id="ARBA00023237"/>
    </source>
</evidence>
<dbReference type="EMBL" id="JAKZGO010000002">
    <property type="protein sequence ID" value="MCH7412307.1"/>
    <property type="molecule type" value="Genomic_DNA"/>
</dbReference>
<dbReference type="Pfam" id="PF00593">
    <property type="entry name" value="TonB_dep_Rec_b-barrel"/>
    <property type="match status" value="1"/>
</dbReference>
<keyword evidence="13" id="KW-0675">Receptor</keyword>
<comment type="caution">
    <text evidence="13">The sequence shown here is derived from an EMBL/GenBank/DDBJ whole genome shotgun (WGS) entry which is preliminary data.</text>
</comment>
<evidence type="ECO:0000256" key="9">
    <source>
        <dbReference type="RuleBase" id="RU003357"/>
    </source>
</evidence>
<dbReference type="InterPro" id="IPR000531">
    <property type="entry name" value="Beta-barrel_TonB"/>
</dbReference>
<keyword evidence="7 8" id="KW-0998">Cell outer membrane</keyword>
<evidence type="ECO:0000256" key="2">
    <source>
        <dbReference type="ARBA" id="ARBA00022448"/>
    </source>
</evidence>
<evidence type="ECO:0000256" key="3">
    <source>
        <dbReference type="ARBA" id="ARBA00022452"/>
    </source>
</evidence>
<dbReference type="InterPro" id="IPR039426">
    <property type="entry name" value="TonB-dep_rcpt-like"/>
</dbReference>
<dbReference type="Gene3D" id="2.170.130.10">
    <property type="entry name" value="TonB-dependent receptor, plug domain"/>
    <property type="match status" value="1"/>
</dbReference>
<dbReference type="NCBIfam" id="TIGR04056">
    <property type="entry name" value="OMP_RagA_SusC"/>
    <property type="match status" value="1"/>
</dbReference>
<evidence type="ECO:0000259" key="12">
    <source>
        <dbReference type="Pfam" id="PF07715"/>
    </source>
</evidence>
<evidence type="ECO:0000256" key="6">
    <source>
        <dbReference type="ARBA" id="ARBA00023136"/>
    </source>
</evidence>
<sequence length="1002" mass="111835">MKNDLPKIDYRNIYRIFLENYVLRLLLIVILTLSTATISLSQNREIKGIVYDADKQPVPGVNILVSGTTIGTSSDIDGAFVLNVPSGSDELQFSFIGFIDQKVNIGNRSFLEISLKEDISDLEQVIVVGYGVQKKSDITGSVASADTEEMLKFTTNDINRMLVGRVAGVEVNAATGRPGEISSIRIRGTRSLSAGNDPLYIVDGVPLDNIASLNPSDIESLEVLKDASSTAIYGARAANGVVLVTTKRGKEGVTDVRFSTRQNVQQLKRNFDFYSPNGYIDLQREVLRNPDGTYPPNSVVFQPWEIASLENQSFTDWENLTISDALLSRYDLSVSAGTDRAKAMVSLGYYTQDGMIPNSGFEQYNLRINTDYKISKTLSVGSNISYSFSENDREEEFISGYLGLSPLNSPFDSEGNLQPTAGDGNASNPLWNNREYYNTEKIHNYLFNVFSDLKILPNLNYRLNLSANGRFSSSEVYRSSLHQLGSNTNGTGSLGRSQTMDLLMENILNYKMDFGKLGTLDATFVQAANKIRGEFLSVGATQFPTDAFGAAGISGALEPGPPGYSVTERRILSYMGRLNYSLQDKYLLSLTMRADGASVFGANNKWAYLPSVAAGWLVHRENFMNGIDWIPYLKLRGSYGQVGNQGVSPYRTLGVANEYFYKFGLGAPSYSALPSSELFNPNLKWEVSESFNFGVDLGLLDNRLEINAEFYNTNTRDLIVRRTIDSSLGYSSMFDNLGQVRNRGIELTFNYALIRDREFNWNISAMFTRNVNQIISISGELDEDGKPIDDLVNRWFIGRSINNYFDYVFDGIWQNQEQISNGHMPSSQPGDVRVLDINNDGEITGDDRQVYDRDPRFIASFTSQMEYKGFDFSFDFFWRSGGVRANSLYGAGLGSVGSNAMDVGYWTPENPSNALPRPRPNFIPFTSTFQYQDASFFRLRNITLGYTIPANISQKVNIRNVRVYTALMNFWTVTDFLSYGPEHAPGAYPEPRNIEFGLNINF</sequence>
<name>A0ABS9V7B2_9BACT</name>
<dbReference type="Pfam" id="PF13715">
    <property type="entry name" value="CarbopepD_reg_2"/>
    <property type="match status" value="1"/>
</dbReference>
<dbReference type="NCBIfam" id="TIGR04057">
    <property type="entry name" value="SusC_RagA_signa"/>
    <property type="match status" value="1"/>
</dbReference>
<dbReference type="Gene3D" id="2.40.170.20">
    <property type="entry name" value="TonB-dependent receptor, beta-barrel domain"/>
    <property type="match status" value="1"/>
</dbReference>
<evidence type="ECO:0000256" key="4">
    <source>
        <dbReference type="ARBA" id="ARBA00022692"/>
    </source>
</evidence>
<evidence type="ECO:0000256" key="10">
    <source>
        <dbReference type="SAM" id="Phobius"/>
    </source>
</evidence>
<feature type="domain" description="TonB-dependent receptor-like beta-barrel" evidence="11">
    <location>
        <begin position="410"/>
        <end position="960"/>
    </location>
</feature>
<comment type="similarity">
    <text evidence="8 9">Belongs to the TonB-dependent receptor family.</text>
</comment>
<gene>
    <name evidence="13" type="ORF">MM213_02330</name>
</gene>
<evidence type="ECO:0000313" key="13">
    <source>
        <dbReference type="EMBL" id="MCH7412307.1"/>
    </source>
</evidence>
<keyword evidence="2 8" id="KW-0813">Transport</keyword>
<reference evidence="13" key="1">
    <citation type="submission" date="2022-03" db="EMBL/GenBank/DDBJ databases">
        <title>De novo assembled genomes of Belliella spp. (Cyclobacteriaceae) strains.</title>
        <authorList>
            <person name="Szabo A."/>
            <person name="Korponai K."/>
            <person name="Felfoldi T."/>
        </authorList>
    </citation>
    <scope>NUCLEOTIDE SEQUENCE</scope>
    <source>
        <strain evidence="13">DSM 111903</strain>
    </source>
</reference>
<keyword evidence="5 9" id="KW-0798">TonB box</keyword>
<dbReference type="InterPro" id="IPR023997">
    <property type="entry name" value="TonB-dep_OMP_SusC/RagA_CS"/>
</dbReference>
<evidence type="ECO:0000256" key="8">
    <source>
        <dbReference type="PROSITE-ProRule" id="PRU01360"/>
    </source>
</evidence>
<comment type="subcellular location">
    <subcellularLocation>
        <location evidence="1 8">Cell outer membrane</location>
        <topology evidence="1 8">Multi-pass membrane protein</topology>
    </subcellularLocation>
</comment>
<evidence type="ECO:0000256" key="1">
    <source>
        <dbReference type="ARBA" id="ARBA00004571"/>
    </source>
</evidence>
<organism evidence="13 14">
    <name type="scientific">Belliella alkalica</name>
    <dbReference type="NCBI Taxonomy" id="1730871"/>
    <lineage>
        <taxon>Bacteria</taxon>
        <taxon>Pseudomonadati</taxon>
        <taxon>Bacteroidota</taxon>
        <taxon>Cytophagia</taxon>
        <taxon>Cytophagales</taxon>
        <taxon>Cyclobacteriaceae</taxon>
        <taxon>Belliella</taxon>
    </lineage>
</organism>
<evidence type="ECO:0000313" key="14">
    <source>
        <dbReference type="Proteomes" id="UP001165430"/>
    </source>
</evidence>
<evidence type="ECO:0000259" key="11">
    <source>
        <dbReference type="Pfam" id="PF00593"/>
    </source>
</evidence>
<protein>
    <submittedName>
        <fullName evidence="13">TonB-dependent receptor</fullName>
    </submittedName>
</protein>
<dbReference type="Pfam" id="PF07715">
    <property type="entry name" value="Plug"/>
    <property type="match status" value="1"/>
</dbReference>
<dbReference type="SUPFAM" id="SSF49464">
    <property type="entry name" value="Carboxypeptidase regulatory domain-like"/>
    <property type="match status" value="1"/>
</dbReference>